<sequence length="131" mass="14162">MKGKEACIPGGMSLVASHFSVAVFCCVPLQEKQIFTGPDERLQGLLHKGSGAVSCSQPRDKCHRCCTFRRSQAALQLYLQRDGFRCIGVSVIAPPPPPSLPPSLQQVTVSREAFHGCSSDLPILTPGFPWP</sequence>
<dbReference type="EMBL" id="SWLE01000017">
    <property type="protein sequence ID" value="TNM90254.1"/>
    <property type="molecule type" value="Genomic_DNA"/>
</dbReference>
<dbReference type="AlphaFoldDB" id="A0A4Z2BCV3"/>
<accession>A0A4Z2BCV3</accession>
<gene>
    <name evidence="1" type="ORF">fugu_004488</name>
</gene>
<evidence type="ECO:0000313" key="2">
    <source>
        <dbReference type="Proteomes" id="UP000516260"/>
    </source>
</evidence>
<proteinExistence type="predicted"/>
<organism evidence="1 2">
    <name type="scientific">Takifugu bimaculatus</name>
    <dbReference type="NCBI Taxonomy" id="433685"/>
    <lineage>
        <taxon>Eukaryota</taxon>
        <taxon>Metazoa</taxon>
        <taxon>Chordata</taxon>
        <taxon>Craniata</taxon>
        <taxon>Vertebrata</taxon>
        <taxon>Euteleostomi</taxon>
        <taxon>Actinopterygii</taxon>
        <taxon>Neopterygii</taxon>
        <taxon>Teleostei</taxon>
        <taxon>Neoteleostei</taxon>
        <taxon>Acanthomorphata</taxon>
        <taxon>Eupercaria</taxon>
        <taxon>Tetraodontiformes</taxon>
        <taxon>Tetradontoidea</taxon>
        <taxon>Tetraodontidae</taxon>
        <taxon>Takifugu</taxon>
    </lineage>
</organism>
<name>A0A4Z2BCV3_9TELE</name>
<comment type="caution">
    <text evidence="1">The sequence shown here is derived from an EMBL/GenBank/DDBJ whole genome shotgun (WGS) entry which is preliminary data.</text>
</comment>
<dbReference type="Proteomes" id="UP000516260">
    <property type="component" value="Chromosome 4"/>
</dbReference>
<reference evidence="1 2" key="1">
    <citation type="submission" date="2019-04" db="EMBL/GenBank/DDBJ databases">
        <title>The sequence and de novo assembly of Takifugu bimaculatus genome using PacBio and Hi-C technologies.</title>
        <authorList>
            <person name="Xu P."/>
            <person name="Liu B."/>
            <person name="Zhou Z."/>
        </authorList>
    </citation>
    <scope>NUCLEOTIDE SEQUENCE [LARGE SCALE GENOMIC DNA]</scope>
    <source>
        <strain evidence="1">TB-2018</strain>
        <tissue evidence="1">Muscle</tissue>
    </source>
</reference>
<protein>
    <submittedName>
        <fullName evidence="1">Uncharacterized protein</fullName>
    </submittedName>
</protein>
<keyword evidence="2" id="KW-1185">Reference proteome</keyword>
<evidence type="ECO:0000313" key="1">
    <source>
        <dbReference type="EMBL" id="TNM90254.1"/>
    </source>
</evidence>